<dbReference type="InterPro" id="IPR011006">
    <property type="entry name" value="CheY-like_superfamily"/>
</dbReference>
<dbReference type="Pfam" id="PF25601">
    <property type="entry name" value="AAA_lid_14"/>
    <property type="match status" value="1"/>
</dbReference>
<dbReference type="CDD" id="cd00009">
    <property type="entry name" value="AAA"/>
    <property type="match status" value="1"/>
</dbReference>
<dbReference type="PROSITE" id="PS50045">
    <property type="entry name" value="SIGMA54_INTERACT_4"/>
    <property type="match status" value="1"/>
</dbReference>
<dbReference type="SMART" id="SM00382">
    <property type="entry name" value="AAA"/>
    <property type="match status" value="1"/>
</dbReference>
<evidence type="ECO:0000313" key="8">
    <source>
        <dbReference type="EMBL" id="MFD2969126.1"/>
    </source>
</evidence>
<evidence type="ECO:0000259" key="7">
    <source>
        <dbReference type="PROSITE" id="PS50110"/>
    </source>
</evidence>
<dbReference type="Pfam" id="PF00158">
    <property type="entry name" value="Sigma54_activat"/>
    <property type="match status" value="1"/>
</dbReference>
<dbReference type="PANTHER" id="PTHR32071:SF121">
    <property type="entry name" value="SIGMA L-DEPENDENT TRANSCRIPTIONAL REGULATOR YQIR-RELATED"/>
    <property type="match status" value="1"/>
</dbReference>
<dbReference type="InterPro" id="IPR002078">
    <property type="entry name" value="Sigma_54_int"/>
</dbReference>
<dbReference type="RefSeq" id="WP_320184615.1">
    <property type="nucleotide sequence ID" value="NZ_CP138332.1"/>
</dbReference>
<evidence type="ECO:0000256" key="4">
    <source>
        <dbReference type="ARBA" id="ARBA00023163"/>
    </source>
</evidence>
<dbReference type="Gene3D" id="1.10.8.60">
    <property type="match status" value="1"/>
</dbReference>
<dbReference type="PRINTS" id="PR01590">
    <property type="entry name" value="HTHFIS"/>
</dbReference>
<dbReference type="InterPro" id="IPR009057">
    <property type="entry name" value="Homeodomain-like_sf"/>
</dbReference>
<dbReference type="SMART" id="SM00448">
    <property type="entry name" value="REC"/>
    <property type="match status" value="1"/>
</dbReference>
<dbReference type="EMBL" id="JBHUPB010000011">
    <property type="protein sequence ID" value="MFD2969126.1"/>
    <property type="molecule type" value="Genomic_DNA"/>
</dbReference>
<dbReference type="PROSITE" id="PS50110">
    <property type="entry name" value="RESPONSE_REGULATORY"/>
    <property type="match status" value="1"/>
</dbReference>
<dbReference type="Pfam" id="PF02954">
    <property type="entry name" value="HTH_8"/>
    <property type="match status" value="1"/>
</dbReference>
<evidence type="ECO:0000256" key="2">
    <source>
        <dbReference type="ARBA" id="ARBA00022840"/>
    </source>
</evidence>
<dbReference type="PROSITE" id="PS00676">
    <property type="entry name" value="SIGMA54_INTERACT_2"/>
    <property type="match status" value="1"/>
</dbReference>
<dbReference type="InterPro" id="IPR003593">
    <property type="entry name" value="AAA+_ATPase"/>
</dbReference>
<dbReference type="InterPro" id="IPR058031">
    <property type="entry name" value="AAA_lid_NorR"/>
</dbReference>
<comment type="caution">
    <text evidence="8">The sequence shown here is derived from an EMBL/GenBank/DDBJ whole genome shotgun (WGS) entry which is preliminary data.</text>
</comment>
<proteinExistence type="predicted"/>
<organism evidence="8 9">
    <name type="scientific">Sphingobacterium bambusae</name>
    <dbReference type="NCBI Taxonomy" id="662858"/>
    <lineage>
        <taxon>Bacteria</taxon>
        <taxon>Pseudomonadati</taxon>
        <taxon>Bacteroidota</taxon>
        <taxon>Sphingobacteriia</taxon>
        <taxon>Sphingobacteriales</taxon>
        <taxon>Sphingobacteriaceae</taxon>
        <taxon>Sphingobacterium</taxon>
    </lineage>
</organism>
<dbReference type="InterPro" id="IPR025943">
    <property type="entry name" value="Sigma_54_int_dom_ATP-bd_2"/>
</dbReference>
<dbReference type="Gene3D" id="3.40.50.300">
    <property type="entry name" value="P-loop containing nucleotide triphosphate hydrolases"/>
    <property type="match status" value="1"/>
</dbReference>
<dbReference type="Proteomes" id="UP001597525">
    <property type="component" value="Unassembled WGS sequence"/>
</dbReference>
<keyword evidence="3" id="KW-0805">Transcription regulation</keyword>
<dbReference type="InterPro" id="IPR027417">
    <property type="entry name" value="P-loop_NTPase"/>
</dbReference>
<dbReference type="InterPro" id="IPR001789">
    <property type="entry name" value="Sig_transdc_resp-reg_receiver"/>
</dbReference>
<evidence type="ECO:0000256" key="1">
    <source>
        <dbReference type="ARBA" id="ARBA00022741"/>
    </source>
</evidence>
<dbReference type="SUPFAM" id="SSF52172">
    <property type="entry name" value="CheY-like"/>
    <property type="match status" value="1"/>
</dbReference>
<dbReference type="Gene3D" id="3.40.50.2300">
    <property type="match status" value="1"/>
</dbReference>
<dbReference type="PROSITE" id="PS00675">
    <property type="entry name" value="SIGMA54_INTERACT_1"/>
    <property type="match status" value="1"/>
</dbReference>
<keyword evidence="4" id="KW-0804">Transcription</keyword>
<evidence type="ECO:0000256" key="3">
    <source>
        <dbReference type="ARBA" id="ARBA00023015"/>
    </source>
</evidence>
<reference evidence="9" key="1">
    <citation type="journal article" date="2019" name="Int. J. Syst. Evol. Microbiol.">
        <title>The Global Catalogue of Microorganisms (GCM) 10K type strain sequencing project: providing services to taxonomists for standard genome sequencing and annotation.</title>
        <authorList>
            <consortium name="The Broad Institute Genomics Platform"/>
            <consortium name="The Broad Institute Genome Sequencing Center for Infectious Disease"/>
            <person name="Wu L."/>
            <person name="Ma J."/>
        </authorList>
    </citation>
    <scope>NUCLEOTIDE SEQUENCE [LARGE SCALE GENOMIC DNA]</scope>
    <source>
        <strain evidence="9">KCTC 22814</strain>
    </source>
</reference>
<dbReference type="PANTHER" id="PTHR32071">
    <property type="entry name" value="TRANSCRIPTIONAL REGULATORY PROTEIN"/>
    <property type="match status" value="1"/>
</dbReference>
<keyword evidence="5" id="KW-0597">Phosphoprotein</keyword>
<evidence type="ECO:0000259" key="6">
    <source>
        <dbReference type="PROSITE" id="PS50045"/>
    </source>
</evidence>
<name>A0ABW6BI12_9SPHI</name>
<dbReference type="InterPro" id="IPR025662">
    <property type="entry name" value="Sigma_54_int_dom_ATP-bd_1"/>
</dbReference>
<dbReference type="Gene3D" id="1.10.10.60">
    <property type="entry name" value="Homeodomain-like"/>
    <property type="match status" value="1"/>
</dbReference>
<feature type="domain" description="Sigma-54 factor interaction" evidence="6">
    <location>
        <begin position="144"/>
        <end position="373"/>
    </location>
</feature>
<keyword evidence="9" id="KW-1185">Reference proteome</keyword>
<gene>
    <name evidence="8" type="ORF">ACFS7Y_17160</name>
</gene>
<protein>
    <submittedName>
        <fullName evidence="8">Sigma-54-dependent transcriptional regulator</fullName>
    </submittedName>
</protein>
<dbReference type="SUPFAM" id="SSF52540">
    <property type="entry name" value="P-loop containing nucleoside triphosphate hydrolases"/>
    <property type="match status" value="1"/>
</dbReference>
<feature type="domain" description="Response regulatory" evidence="7">
    <location>
        <begin position="3"/>
        <end position="119"/>
    </location>
</feature>
<evidence type="ECO:0000313" key="9">
    <source>
        <dbReference type="Proteomes" id="UP001597525"/>
    </source>
</evidence>
<evidence type="ECO:0000256" key="5">
    <source>
        <dbReference type="PROSITE-ProRule" id="PRU00169"/>
    </source>
</evidence>
<dbReference type="InterPro" id="IPR002197">
    <property type="entry name" value="HTH_Fis"/>
</dbReference>
<dbReference type="SUPFAM" id="SSF46689">
    <property type="entry name" value="Homeodomain-like"/>
    <property type="match status" value="1"/>
</dbReference>
<keyword evidence="2" id="KW-0067">ATP-binding</keyword>
<dbReference type="Pfam" id="PF00072">
    <property type="entry name" value="Response_reg"/>
    <property type="match status" value="1"/>
</dbReference>
<accession>A0ABW6BI12</accession>
<keyword evidence="1" id="KW-0547">Nucleotide-binding</keyword>
<feature type="modified residue" description="4-aspartylphosphate" evidence="5">
    <location>
        <position position="54"/>
    </location>
</feature>
<sequence>MSKVLIIDDEQKLRQLVGRIIGVEGEGFQVLEAESLKSARTILKQQDVDVVLCDVKLPDGSGLHFIETIKQLQPFSEVILFTAFGNIPDGVSAIKSGAFDYLTKGDDNQKIIPLLHRASEKVTLAKRVAQLEAKAFKKYAFENILGSAPLLLKAIELSKKVAPLETSVLLLGETGTGKEVFANAIHFASQRQNRNFVAINCSAFSRELLESELFGYRAGAFTGALADKKGLVEEADKGTLFLDEIGEMAIDLQAKLLRLLESGEYLKIGDTRVSKVDIRVIAATNRILETEIDNGHFRPDLYYRLSTFQLRLPALRERAGDIPQLANVFAQSFAMKIGRKELTLSKAYVEHLQLYNWKGNVRELKNVVERSVITAPGNELQIEDLPQEITHLMGQTASGSSIFSLAAMERAHIRKVWDLTGGNKTETARLLEIGLSTLYRKLEEYGLK</sequence>